<dbReference type="GO" id="GO:0008757">
    <property type="term" value="F:S-adenosylmethionine-dependent methyltransferase activity"/>
    <property type="evidence" value="ECO:0007669"/>
    <property type="project" value="InterPro"/>
</dbReference>
<dbReference type="PANTHER" id="PTHR43861">
    <property type="entry name" value="TRANS-ACONITATE 2-METHYLTRANSFERASE-RELATED"/>
    <property type="match status" value="1"/>
</dbReference>
<feature type="domain" description="Methyltransferase type 11" evidence="2">
    <location>
        <begin position="483"/>
        <end position="575"/>
    </location>
</feature>
<sequence length="678" mass="70903">MAVAAASAPTSTPAPEAHPLAIVTLAPIPKLGGSSLATWTYGLQIATAPGAAAAAATQPLLVEALARFLNAGARVSQLRARAADAAALAPLGFARDAAAADGWGLRADRGAALAAADAALAAAPRDAARANVRARLLHDAGDVAGAVDAYMSAVQIDPTRGEVFRRCAARGRFDAGGGNARAAGLLGRMHAPLKGAMPAGVATPMGGAYQSLGQHQMAFASLQQAISLDPADHVAYLKLGMLYEQLALSAGKYEDAMGHAILCYQHYLTGSGTEDTDVLVRMGNLQMLWLLPENAMRRLLPEDAAAPYERALAFCSTLLPRCCHMRRLLPEDAAASYERALAADPALTPAWHNLASVRLRLRDTRGAVAALRRASELDPALRSARHLLASLTGGGEGGGGGDAVARREHARELYDFYADGEGLLWDVRYDDHMRKKLLYTGPRLLRAAIREAANATFAALPGDERAEHGGDVLRYLNASLAVLDLGCGTGLCGSWLKDYAAEAVGVDISQRMVDMATKKGCYTRLVRADMEEFLATAPDESYDLVVAADSLQYVGDLSAVFPQVARVLRPGGWFALTAPLLTAADDAAAADDDDAAQGGGSGGGGARSFRLRPEGTHAFALDYVRAQARAAALDVVKLDALSTRLERGAPLPGLLGVLRRPGEFERRSGAATAPAAPE</sequence>
<dbReference type="Gene3D" id="1.25.40.10">
    <property type="entry name" value="Tetratricopeptide repeat domain"/>
    <property type="match status" value="3"/>
</dbReference>
<comment type="caution">
    <text evidence="3">The sequence shown here is derived from an EMBL/GenBank/DDBJ whole genome shotgun (WGS) entry which is preliminary data.</text>
</comment>
<dbReference type="Gene3D" id="3.40.50.150">
    <property type="entry name" value="Vaccinia Virus protein VP39"/>
    <property type="match status" value="1"/>
</dbReference>
<dbReference type="OrthoDB" id="309339at2759"/>
<dbReference type="InterPro" id="IPR029063">
    <property type="entry name" value="SAM-dependent_MTases_sf"/>
</dbReference>
<gene>
    <name evidence="3" type="ORF">JKP88DRAFT_354645</name>
</gene>
<evidence type="ECO:0000259" key="2">
    <source>
        <dbReference type="Pfam" id="PF08241"/>
    </source>
</evidence>
<organism evidence="3 4">
    <name type="scientific">Tribonema minus</name>
    <dbReference type="NCBI Taxonomy" id="303371"/>
    <lineage>
        <taxon>Eukaryota</taxon>
        <taxon>Sar</taxon>
        <taxon>Stramenopiles</taxon>
        <taxon>Ochrophyta</taxon>
        <taxon>PX clade</taxon>
        <taxon>Xanthophyceae</taxon>
        <taxon>Tribonematales</taxon>
        <taxon>Tribonemataceae</taxon>
        <taxon>Tribonema</taxon>
    </lineage>
</organism>
<dbReference type="CDD" id="cd02440">
    <property type="entry name" value="AdoMet_MTases"/>
    <property type="match status" value="1"/>
</dbReference>
<dbReference type="SMART" id="SM00028">
    <property type="entry name" value="TPR"/>
    <property type="match status" value="3"/>
</dbReference>
<feature type="repeat" description="TPR" evidence="1">
    <location>
        <begin position="348"/>
        <end position="381"/>
    </location>
</feature>
<proteinExistence type="predicted"/>
<dbReference type="PROSITE" id="PS50005">
    <property type="entry name" value="TPR"/>
    <property type="match status" value="2"/>
</dbReference>
<dbReference type="SUPFAM" id="SSF48452">
    <property type="entry name" value="TPR-like"/>
    <property type="match status" value="1"/>
</dbReference>
<evidence type="ECO:0000313" key="4">
    <source>
        <dbReference type="Proteomes" id="UP000664859"/>
    </source>
</evidence>
<dbReference type="SUPFAM" id="SSF53335">
    <property type="entry name" value="S-adenosyl-L-methionine-dependent methyltransferases"/>
    <property type="match status" value="1"/>
</dbReference>
<evidence type="ECO:0000256" key="1">
    <source>
        <dbReference type="PROSITE-ProRule" id="PRU00339"/>
    </source>
</evidence>
<dbReference type="InterPro" id="IPR013216">
    <property type="entry name" value="Methyltransf_11"/>
</dbReference>
<dbReference type="PANTHER" id="PTHR43861:SF1">
    <property type="entry name" value="TRANS-ACONITATE 2-METHYLTRANSFERASE"/>
    <property type="match status" value="1"/>
</dbReference>
<protein>
    <recommendedName>
        <fullName evidence="2">Methyltransferase type 11 domain-containing protein</fullName>
    </recommendedName>
</protein>
<dbReference type="Pfam" id="PF08241">
    <property type="entry name" value="Methyltransf_11"/>
    <property type="match status" value="1"/>
</dbReference>
<accession>A0A835Z5A7</accession>
<dbReference type="Proteomes" id="UP000664859">
    <property type="component" value="Unassembled WGS sequence"/>
</dbReference>
<feature type="repeat" description="TPR" evidence="1">
    <location>
        <begin position="199"/>
        <end position="232"/>
    </location>
</feature>
<name>A0A835Z5A7_9STRA</name>
<keyword evidence="1" id="KW-0802">TPR repeat</keyword>
<reference evidence="3" key="1">
    <citation type="submission" date="2021-02" db="EMBL/GenBank/DDBJ databases">
        <title>First Annotated Genome of the Yellow-green Alga Tribonema minus.</title>
        <authorList>
            <person name="Mahan K.M."/>
        </authorList>
    </citation>
    <scope>NUCLEOTIDE SEQUENCE</scope>
    <source>
        <strain evidence="3">UTEX B ZZ1240</strain>
    </source>
</reference>
<dbReference type="AlphaFoldDB" id="A0A835Z5A7"/>
<keyword evidence="4" id="KW-1185">Reference proteome</keyword>
<dbReference type="InterPro" id="IPR011990">
    <property type="entry name" value="TPR-like_helical_dom_sf"/>
</dbReference>
<dbReference type="Pfam" id="PF13181">
    <property type="entry name" value="TPR_8"/>
    <property type="match status" value="2"/>
</dbReference>
<evidence type="ECO:0000313" key="3">
    <source>
        <dbReference type="EMBL" id="KAG5182508.1"/>
    </source>
</evidence>
<dbReference type="InterPro" id="IPR019734">
    <property type="entry name" value="TPR_rpt"/>
</dbReference>
<dbReference type="EMBL" id="JAFCMP010000240">
    <property type="protein sequence ID" value="KAG5182508.1"/>
    <property type="molecule type" value="Genomic_DNA"/>
</dbReference>